<evidence type="ECO:0000256" key="5">
    <source>
        <dbReference type="ARBA" id="ARBA00023125"/>
    </source>
</evidence>
<keyword evidence="5" id="KW-0238">DNA-binding</keyword>
<dbReference type="InterPro" id="IPR037401">
    <property type="entry name" value="SnoaL-like"/>
</dbReference>
<name>A0ABM8P414_9BURK</name>
<dbReference type="Gene3D" id="3.10.450.50">
    <property type="match status" value="1"/>
</dbReference>
<evidence type="ECO:0000256" key="6">
    <source>
        <dbReference type="ARBA" id="ARBA00023163"/>
    </source>
</evidence>
<dbReference type="InterPro" id="IPR036388">
    <property type="entry name" value="WH-like_DNA-bd_sf"/>
</dbReference>
<comment type="subunit">
    <text evidence="2">Interacts transiently with the RNA polymerase catalytic core formed by RpoA, RpoB, RpoC and RpoZ (2 alpha, 1 beta, 1 beta' and 1 omega subunit) to form the RNA polymerase holoenzyme that can initiate transcription.</text>
</comment>
<dbReference type="SUPFAM" id="SSF54427">
    <property type="entry name" value="NTF2-like"/>
    <property type="match status" value="1"/>
</dbReference>
<feature type="domain" description="RNA polymerase sigma-70 region 2" evidence="7">
    <location>
        <begin position="17"/>
        <end position="81"/>
    </location>
</feature>
<evidence type="ECO:0000259" key="8">
    <source>
        <dbReference type="Pfam" id="PF08281"/>
    </source>
</evidence>
<dbReference type="Pfam" id="PF12680">
    <property type="entry name" value="SnoaL_2"/>
    <property type="match status" value="1"/>
</dbReference>
<dbReference type="InterPro" id="IPR013324">
    <property type="entry name" value="RNA_pol_sigma_r3/r4-like"/>
</dbReference>
<dbReference type="InterPro" id="IPR013325">
    <property type="entry name" value="RNA_pol_sigma_r2"/>
</dbReference>
<proteinExistence type="inferred from homology"/>
<evidence type="ECO:0000256" key="2">
    <source>
        <dbReference type="ARBA" id="ARBA00011344"/>
    </source>
</evidence>
<dbReference type="InterPro" id="IPR007627">
    <property type="entry name" value="RNA_pol_sigma70_r2"/>
</dbReference>
<feature type="domain" description="RNA polymerase sigma factor 70 region 4 type 2" evidence="8">
    <location>
        <begin position="115"/>
        <end position="160"/>
    </location>
</feature>
<dbReference type="InterPro" id="IPR014284">
    <property type="entry name" value="RNA_pol_sigma-70_dom"/>
</dbReference>
<dbReference type="InterPro" id="IPR039425">
    <property type="entry name" value="RNA_pol_sigma-70-like"/>
</dbReference>
<evidence type="ECO:0000256" key="3">
    <source>
        <dbReference type="ARBA" id="ARBA00023015"/>
    </source>
</evidence>
<feature type="domain" description="SnoaL-like" evidence="9">
    <location>
        <begin position="184"/>
        <end position="261"/>
    </location>
</feature>
<dbReference type="PANTHER" id="PTHR43133">
    <property type="entry name" value="RNA POLYMERASE ECF-TYPE SIGMA FACTO"/>
    <property type="match status" value="1"/>
</dbReference>
<dbReference type="RefSeq" id="WP_201699475.1">
    <property type="nucleotide sequence ID" value="NZ_CAJHCQ010000019.1"/>
</dbReference>
<keyword evidence="3" id="KW-0805">Transcription regulation</keyword>
<dbReference type="Gene3D" id="1.10.1740.10">
    <property type="match status" value="1"/>
</dbReference>
<evidence type="ECO:0000256" key="4">
    <source>
        <dbReference type="ARBA" id="ARBA00023082"/>
    </source>
</evidence>
<reference evidence="10 11" key="1">
    <citation type="submission" date="2020-10" db="EMBL/GenBank/DDBJ databases">
        <authorList>
            <person name="Peeters C."/>
        </authorList>
    </citation>
    <scope>NUCLEOTIDE SEQUENCE [LARGE SCALE GENOMIC DNA]</scope>
    <source>
        <strain evidence="10 11">LMG 27952</strain>
    </source>
</reference>
<keyword evidence="6" id="KW-0804">Transcription</keyword>
<dbReference type="SUPFAM" id="SSF88659">
    <property type="entry name" value="Sigma3 and sigma4 domains of RNA polymerase sigma factors"/>
    <property type="match status" value="1"/>
</dbReference>
<gene>
    <name evidence="10" type="primary">sigG</name>
    <name evidence="10" type="ORF">LMG27952_05948</name>
</gene>
<dbReference type="Pfam" id="PF08281">
    <property type="entry name" value="Sigma70_r4_2"/>
    <property type="match status" value="1"/>
</dbReference>
<evidence type="ECO:0000259" key="9">
    <source>
        <dbReference type="Pfam" id="PF12680"/>
    </source>
</evidence>
<dbReference type="SUPFAM" id="SSF88946">
    <property type="entry name" value="Sigma2 domain of RNA polymerase sigma factors"/>
    <property type="match status" value="1"/>
</dbReference>
<dbReference type="Proteomes" id="UP000656319">
    <property type="component" value="Unassembled WGS sequence"/>
</dbReference>
<accession>A0ABM8P414</accession>
<dbReference type="EMBL" id="CAJHCQ010000019">
    <property type="protein sequence ID" value="CAD6555911.1"/>
    <property type="molecule type" value="Genomic_DNA"/>
</dbReference>
<keyword evidence="4" id="KW-0731">Sigma factor</keyword>
<dbReference type="PANTHER" id="PTHR43133:SF8">
    <property type="entry name" value="RNA POLYMERASE SIGMA FACTOR HI_1459-RELATED"/>
    <property type="match status" value="1"/>
</dbReference>
<sequence length="294" mass="32474">MPDKPTIPEDFDTLLGTLRPGLHRYCARMTGSVIDGEDVVQDTLLNAYEARSTAGAITNVEAWLFRIAHNAAMDFLRRHARDGTPVLLEIDETIAAPGDVEQDREIAAASLHTFMRLAPPQRCAVILKDVLGYSVEEVGEVMETSVPAAKSALQRGRARLRELGGEPEQPAGPVLAEPDRSRLVRYVACFNARDFDALRAMLAEDVQLDLVNRLQVKGRDKVGEYLHRYALAQQWRFEAACVDGRPVMVVFDRNDPAGGPAYFVALDFAGDAVTGIRDFFFARYVLDGAALRTL</sequence>
<comment type="caution">
    <text evidence="10">The sequence shown here is derived from an EMBL/GenBank/DDBJ whole genome shotgun (WGS) entry which is preliminary data.</text>
</comment>
<organism evidence="10 11">
    <name type="scientific">Paraburkholderia hiiakae</name>
    <dbReference type="NCBI Taxonomy" id="1081782"/>
    <lineage>
        <taxon>Bacteria</taxon>
        <taxon>Pseudomonadati</taxon>
        <taxon>Pseudomonadota</taxon>
        <taxon>Betaproteobacteria</taxon>
        <taxon>Burkholderiales</taxon>
        <taxon>Burkholderiaceae</taxon>
        <taxon>Paraburkholderia</taxon>
    </lineage>
</organism>
<evidence type="ECO:0000313" key="10">
    <source>
        <dbReference type="EMBL" id="CAD6555911.1"/>
    </source>
</evidence>
<dbReference type="Gene3D" id="1.10.10.10">
    <property type="entry name" value="Winged helix-like DNA-binding domain superfamily/Winged helix DNA-binding domain"/>
    <property type="match status" value="1"/>
</dbReference>
<evidence type="ECO:0000313" key="11">
    <source>
        <dbReference type="Proteomes" id="UP000656319"/>
    </source>
</evidence>
<protein>
    <submittedName>
        <fullName evidence="10">ECF RNA polymerase sigma factor SigG</fullName>
    </submittedName>
</protein>
<dbReference type="NCBIfam" id="TIGR02937">
    <property type="entry name" value="sigma70-ECF"/>
    <property type="match status" value="1"/>
</dbReference>
<keyword evidence="11" id="KW-1185">Reference proteome</keyword>
<dbReference type="Pfam" id="PF04542">
    <property type="entry name" value="Sigma70_r2"/>
    <property type="match status" value="1"/>
</dbReference>
<comment type="similarity">
    <text evidence="1">Belongs to the sigma-70 factor family. ECF subfamily.</text>
</comment>
<evidence type="ECO:0000256" key="1">
    <source>
        <dbReference type="ARBA" id="ARBA00010641"/>
    </source>
</evidence>
<evidence type="ECO:0000259" key="7">
    <source>
        <dbReference type="Pfam" id="PF04542"/>
    </source>
</evidence>
<dbReference type="InterPro" id="IPR013249">
    <property type="entry name" value="RNA_pol_sigma70_r4_t2"/>
</dbReference>
<dbReference type="InterPro" id="IPR032710">
    <property type="entry name" value="NTF2-like_dom_sf"/>
</dbReference>